<reference evidence="2 4" key="1">
    <citation type="submission" date="2019-09" db="EMBL/GenBank/DDBJ databases">
        <authorList>
            <person name="Mazhar S."/>
            <person name="Altermann E."/>
            <person name="Hill C."/>
            <person name="Mcauliffe O."/>
        </authorList>
    </citation>
    <scope>NUCLEOTIDE SEQUENCE [LARGE SCALE GENOMIC DNA]</scope>
    <source>
        <strain evidence="2 4">ATCC 51831</strain>
    </source>
</reference>
<feature type="transmembrane region" description="Helical" evidence="1">
    <location>
        <begin position="76"/>
        <end position="96"/>
    </location>
</feature>
<accession>A0A9Q9BMD4</accession>
<proteinExistence type="predicted"/>
<evidence type="ECO:0000313" key="3">
    <source>
        <dbReference type="EMBL" id="UTH14208.1"/>
    </source>
</evidence>
<dbReference type="RefSeq" id="WP_149457866.1">
    <property type="nucleotide sequence ID" value="NZ_CP073809.1"/>
</dbReference>
<keyword evidence="1" id="KW-0812">Transmembrane</keyword>
<dbReference type="AlphaFoldDB" id="A0A9Q9BMD4"/>
<evidence type="ECO:0000313" key="2">
    <source>
        <dbReference type="EMBL" id="KAA1042313.1"/>
    </source>
</evidence>
<keyword evidence="4" id="KW-1185">Reference proteome</keyword>
<evidence type="ECO:0000313" key="5">
    <source>
        <dbReference type="Proteomes" id="UP001057381"/>
    </source>
</evidence>
<evidence type="ECO:0000313" key="4">
    <source>
        <dbReference type="Proteomes" id="UP000295735"/>
    </source>
</evidence>
<dbReference type="EMBL" id="SCWC02000001">
    <property type="protein sequence ID" value="KAA1042313.1"/>
    <property type="molecule type" value="Genomic_DNA"/>
</dbReference>
<dbReference type="EMBL" id="CP073809">
    <property type="protein sequence ID" value="UTH14208.1"/>
    <property type="molecule type" value="Genomic_DNA"/>
</dbReference>
<name>A0A9Q9BMD4_9STAP</name>
<reference evidence="3" key="2">
    <citation type="submission" date="2021-04" db="EMBL/GenBank/DDBJ databases">
        <title>Complete Genome Sequences of Macrococcus spp. from dog and cattle.</title>
        <authorList>
            <person name="Schwendener S."/>
            <person name="Perreten V."/>
        </authorList>
    </citation>
    <scope>NUCLEOTIDE SEQUENCE</scope>
    <source>
        <strain evidence="3">Epi0143-OL</strain>
    </source>
</reference>
<evidence type="ECO:0000256" key="1">
    <source>
        <dbReference type="SAM" id="Phobius"/>
    </source>
</evidence>
<keyword evidence="1" id="KW-0472">Membrane</keyword>
<feature type="transmembrane region" description="Helical" evidence="1">
    <location>
        <begin position="33"/>
        <end position="55"/>
    </location>
</feature>
<feature type="transmembrane region" description="Helical" evidence="1">
    <location>
        <begin position="102"/>
        <end position="119"/>
    </location>
</feature>
<dbReference type="KEGG" id="mequ:KFV11_02260"/>
<protein>
    <submittedName>
        <fullName evidence="3">Uncharacterized protein</fullName>
    </submittedName>
</protein>
<dbReference type="Proteomes" id="UP001057381">
    <property type="component" value="Chromosome"/>
</dbReference>
<sequence length="137" mass="15540">MPAKIKRNLVLTVILFIILAAVIYYIAMPDHPVIAILAISYLVLSLPISYADEYARYYKKNNFSPALVYKWQKRSTIPTIVVSLIYLVIIFSSFGFLSTTSGMMGAITGLTIGNIIRFFKSRSAYRKMLVRESRDDS</sequence>
<organism evidence="3 5">
    <name type="scientific">Macrococcus equipercicus</name>
    <dbReference type="NCBI Taxonomy" id="69967"/>
    <lineage>
        <taxon>Bacteria</taxon>
        <taxon>Bacillati</taxon>
        <taxon>Bacillota</taxon>
        <taxon>Bacilli</taxon>
        <taxon>Bacillales</taxon>
        <taxon>Staphylococcaceae</taxon>
        <taxon>Macrococcus</taxon>
    </lineage>
</organism>
<keyword evidence="1" id="KW-1133">Transmembrane helix</keyword>
<gene>
    <name evidence="2" type="ORF">ERX35_000070</name>
    <name evidence="3" type="ORF">KFV11_02260</name>
</gene>
<feature type="transmembrane region" description="Helical" evidence="1">
    <location>
        <begin position="9"/>
        <end position="27"/>
    </location>
</feature>
<dbReference type="Proteomes" id="UP000295735">
    <property type="component" value="Unassembled WGS sequence"/>
</dbReference>